<evidence type="ECO:0000256" key="1">
    <source>
        <dbReference type="ARBA" id="ARBA00004370"/>
    </source>
</evidence>
<protein>
    <submittedName>
        <fullName evidence="7">GTP-binding protein</fullName>
    </submittedName>
</protein>
<evidence type="ECO:0000259" key="6">
    <source>
        <dbReference type="Pfam" id="PF00350"/>
    </source>
</evidence>
<reference evidence="7 8" key="1">
    <citation type="submission" date="2018-04" db="EMBL/GenBank/DDBJ databases">
        <title>Novel Campyloabacter and Helicobacter Species and Strains.</title>
        <authorList>
            <person name="Mannion A.J."/>
            <person name="Shen Z."/>
            <person name="Fox J.G."/>
        </authorList>
    </citation>
    <scope>NUCLEOTIDE SEQUENCE [LARGE SCALE GENOMIC DNA]</scope>
    <source>
        <strain evidence="7 8">MIT 97-5075</strain>
    </source>
</reference>
<feature type="domain" description="Dynamin N-terminal" evidence="6">
    <location>
        <begin position="72"/>
        <end position="224"/>
    </location>
</feature>
<comment type="subcellular location">
    <subcellularLocation>
        <location evidence="1">Membrane</location>
    </subcellularLocation>
</comment>
<evidence type="ECO:0000256" key="2">
    <source>
        <dbReference type="ARBA" id="ARBA00022741"/>
    </source>
</evidence>
<accession>A0A3D8J2W9</accession>
<proteinExistence type="predicted"/>
<evidence type="ECO:0000256" key="4">
    <source>
        <dbReference type="ARBA" id="ARBA00023134"/>
    </source>
</evidence>
<evidence type="ECO:0000256" key="3">
    <source>
        <dbReference type="ARBA" id="ARBA00022801"/>
    </source>
</evidence>
<keyword evidence="2" id="KW-0547">Nucleotide-binding</keyword>
<organism evidence="7 8">
    <name type="scientific">Helicobacter aurati</name>
    <dbReference type="NCBI Taxonomy" id="137778"/>
    <lineage>
        <taxon>Bacteria</taxon>
        <taxon>Pseudomonadati</taxon>
        <taxon>Campylobacterota</taxon>
        <taxon>Epsilonproteobacteria</taxon>
        <taxon>Campylobacterales</taxon>
        <taxon>Helicobacteraceae</taxon>
        <taxon>Helicobacter</taxon>
    </lineage>
</organism>
<dbReference type="RefSeq" id="WP_104763289.1">
    <property type="nucleotide sequence ID" value="NZ_FZPM01000018.1"/>
</dbReference>
<dbReference type="PANTHER" id="PTHR10465">
    <property type="entry name" value="TRANSMEMBRANE GTPASE FZO1"/>
    <property type="match status" value="1"/>
</dbReference>
<sequence length="642" mass="74275">MQDNLETTIPSNIFEIFIQECLQEKNKHTSNTPLHALIVKAQYALAQSSPLSANTKKILKGLLNDSNTPMKVAIIGQFSSGKSTFLNALLGSEILPSGITPVTAKVCEIVYGEETTLEIHYKNGMIIHRHPEYLKQIDSIENAKISFYRLFVPLDLLREITFLDTPGFNSQNESDTNTTNALLEEVDGIIWLSLIDNVGKNTEKEILQKYIQKYASKSLCVLNQKDRLKNADEINTSLAYAKRVFGDFFETIIAISAKQAIDSLKMQSDTQSAQKLFEDSNIKAVLDFITTCIKPQSIYAKEYRILRNLRMLLVIEKKKIHRSNQAFIALTKKLGIYIEQVRFHALQSGLEKKFQRLFNAFELHLDSLAQEIFNSFELKEIIIVRESKSRLGFKKVVKQTKNMSCIPKDRLITRLCSDENEFMRKFKKLGFEISEFGKSFEEFIQSETKELYAQIEEWRTHSLRLLQFGCDDDNSDLALGRMILDKRFWVETLECEILNDYRINALHCIHFLQDELSFLQKILNMDFCNMIALTLEKLHFEVQNALAKHRSAPDSLPLYNPTLENVRIFINSGIHYGLFQEKLSLNFSLYKKALWNLSEELTRLHQDKKELLTLWIQNNNDKQNILQNCTRDILSYLQSLQR</sequence>
<dbReference type="GO" id="GO:0016020">
    <property type="term" value="C:membrane"/>
    <property type="evidence" value="ECO:0007669"/>
    <property type="project" value="UniProtKB-SubCell"/>
</dbReference>
<evidence type="ECO:0000256" key="5">
    <source>
        <dbReference type="ARBA" id="ARBA00023136"/>
    </source>
</evidence>
<dbReference type="OrthoDB" id="1100581at2"/>
<dbReference type="InterPro" id="IPR027094">
    <property type="entry name" value="Mitofusin_fam"/>
</dbReference>
<dbReference type="AlphaFoldDB" id="A0A3D8J2W9"/>
<dbReference type="Pfam" id="PF00350">
    <property type="entry name" value="Dynamin_N"/>
    <property type="match status" value="1"/>
</dbReference>
<name>A0A3D8J2W9_9HELI</name>
<evidence type="ECO:0000313" key="7">
    <source>
        <dbReference type="EMBL" id="RDU71566.1"/>
    </source>
</evidence>
<evidence type="ECO:0000313" key="8">
    <source>
        <dbReference type="Proteomes" id="UP000256424"/>
    </source>
</evidence>
<keyword evidence="5" id="KW-0472">Membrane</keyword>
<gene>
    <name evidence="7" type="ORF">CQA66_06295</name>
</gene>
<dbReference type="GO" id="GO:0005525">
    <property type="term" value="F:GTP binding"/>
    <property type="evidence" value="ECO:0007669"/>
    <property type="project" value="UniProtKB-KW"/>
</dbReference>
<dbReference type="PANTHER" id="PTHR10465:SF0">
    <property type="entry name" value="SARCALUMENIN"/>
    <property type="match status" value="1"/>
</dbReference>
<dbReference type="InterPro" id="IPR045063">
    <property type="entry name" value="Dynamin_N"/>
</dbReference>
<dbReference type="Gene3D" id="3.40.50.300">
    <property type="entry name" value="P-loop containing nucleotide triphosphate hydrolases"/>
    <property type="match status" value="1"/>
</dbReference>
<dbReference type="Proteomes" id="UP000256424">
    <property type="component" value="Unassembled WGS sequence"/>
</dbReference>
<keyword evidence="8" id="KW-1185">Reference proteome</keyword>
<dbReference type="EMBL" id="NXLW01000011">
    <property type="protein sequence ID" value="RDU71566.1"/>
    <property type="molecule type" value="Genomic_DNA"/>
</dbReference>
<dbReference type="InterPro" id="IPR027417">
    <property type="entry name" value="P-loop_NTPase"/>
</dbReference>
<keyword evidence="4" id="KW-0342">GTP-binding</keyword>
<keyword evidence="3" id="KW-0378">Hydrolase</keyword>
<dbReference type="CDD" id="cd09912">
    <property type="entry name" value="DLP_2"/>
    <property type="match status" value="1"/>
</dbReference>
<dbReference type="SUPFAM" id="SSF52540">
    <property type="entry name" value="P-loop containing nucleoside triphosphate hydrolases"/>
    <property type="match status" value="1"/>
</dbReference>
<comment type="caution">
    <text evidence="7">The sequence shown here is derived from an EMBL/GenBank/DDBJ whole genome shotgun (WGS) entry which is preliminary data.</text>
</comment>
<dbReference type="GO" id="GO:0003924">
    <property type="term" value="F:GTPase activity"/>
    <property type="evidence" value="ECO:0007669"/>
    <property type="project" value="InterPro"/>
</dbReference>